<accession>A0A7J7NNX5</accession>
<dbReference type="GO" id="GO:1902369">
    <property type="term" value="P:negative regulation of RNA catabolic process"/>
    <property type="evidence" value="ECO:0007669"/>
    <property type="project" value="TreeGrafter"/>
</dbReference>
<dbReference type="AlphaFoldDB" id="A0A7J7NNX5"/>
<gene>
    <name evidence="5" type="ORF">GIB67_005240</name>
</gene>
<dbReference type="GO" id="GO:0006396">
    <property type="term" value="P:RNA processing"/>
    <property type="evidence" value="ECO:0007669"/>
    <property type="project" value="InterPro"/>
</dbReference>
<dbReference type="InterPro" id="IPR011990">
    <property type="entry name" value="TPR-like_helical_dom_sf"/>
</dbReference>
<evidence type="ECO:0000256" key="3">
    <source>
        <dbReference type="ARBA" id="ARBA00023242"/>
    </source>
</evidence>
<evidence type="ECO:0000256" key="2">
    <source>
        <dbReference type="ARBA" id="ARBA00009265"/>
    </source>
</evidence>
<evidence type="ECO:0000256" key="1">
    <source>
        <dbReference type="ARBA" id="ARBA00004123"/>
    </source>
</evidence>
<evidence type="ECO:0000313" key="5">
    <source>
        <dbReference type="EMBL" id="KAF6168628.1"/>
    </source>
</evidence>
<feature type="compositionally biased region" description="Acidic residues" evidence="4">
    <location>
        <begin position="69"/>
        <end position="80"/>
    </location>
</feature>
<dbReference type="PANTHER" id="PTHR13471">
    <property type="entry name" value="TETRATRICOPEPTIDE-LIKE HELICAL"/>
    <property type="match status" value="1"/>
</dbReference>
<keyword evidence="3" id="KW-0539">Nucleus</keyword>
<keyword evidence="6" id="KW-1185">Reference proteome</keyword>
<protein>
    <recommendedName>
        <fullName evidence="7">Protein NRDE2 homolog</fullName>
    </recommendedName>
</protein>
<dbReference type="InterPro" id="IPR003107">
    <property type="entry name" value="HAT"/>
</dbReference>
<feature type="compositionally biased region" description="Polar residues" evidence="4">
    <location>
        <begin position="51"/>
        <end position="68"/>
    </location>
</feature>
<sequence>MSKMEKTTVEEEEEREPKPSLFPLSSSNNNNNNNNNPSSSSNPNWLSNSSFTTDLSVIHNKTPTTTNPFEDESLDVEDVDVPPPQPSYAPLSSSSEESLEEKTRKRRRKKKSSSSSSRKRGREELSLGSENFFNAERKSSVRAWAGAETKQAKDYYFDSNGDRDNLVFGSLYRMDVARYKPLKPVDLSGYHFQALKRRRNSLFDGDEDTDVLDGKLRSGGRYWSTKYAVLERHKELKHVRIVSSRVISNSVEFVSFSERGESGSQENTTALVEESWEDELLRRTREFNKLSRESPHDETVWLAFAEFQDKIANKQPQKGARLQTLEKKISILEKASELNPDNEELLLCLMKAYQSRDTTDVLMERWEKILVKHSGSGTLWREFMRVLQGDFSRFKVSYVRKMFAHAIQALSAARGKLFRQVHQTTKSSFVDSSIIQLELGLVDTFVSLCRLEWQSGYQELATGLFQAEIEYNLFCPSLLLTDQSKQTLFEHFWNGNAARVGEDGALGWSTWLEKEEESSLKAINEDSSQENEGGWTGWSELLLKNNEPCKEQDLVEGNMEDPHEDLDAEDTKQEDDVEYLLSKLGIDVDAEADHEVKDTTTWIRWSEEELSRDCEQWMPVHDKSAIGAIDDAPGLEGDEQLLRVILLEDVSEYLFSLCSNEARFSLVSQFIDFFGGMVSQRDCTNSPSWKENTLSLEKLPDYILNDLRKVHELMTGMQISSTNFSSDCLIWSSNDISSRVTMMEFLRNAILLCLTAFPRNHILEEAVLVAEELFTTKMKSHTCAVTPSRALAKCLLKNDRQGSWPSGGCDPPPREESWVRNIGEVDLLLCGVYARREASFGNIELARRVFDMALSSIEGLSLDLQSNTSLLYYWYAEMELSNCSGSASDTASSRALHILSCFGSSVKFSAFKCPPSSVQLLRARQGFKERIRTLRSVWARGDINDQSVALICAAALFEDLTTGAVAAIGVLEEAFSMVLPERRSQSSQLETLFNYYIKMLQKHYNQSKLSIIWESILQGLQIYPSNPSLFASFIEIGSRHTVPNKLRWIFDEYFNKKPSLVGLLFSLSFELGKEGSQHRLHALFERGLENDKLRNSVILWRCYIAYLINVACDPSAARRIFFRAIYSCPWSKKLWLDGFLKLKSVLTAKEMSDLLEVMREKELNIRTDIYEILLQDEINPGTLPPNTL</sequence>
<name>A0A7J7NNX5_9MAGN</name>
<evidence type="ECO:0000256" key="4">
    <source>
        <dbReference type="SAM" id="MobiDB-lite"/>
    </source>
</evidence>
<comment type="similarity">
    <text evidence="2">Belongs to the NRDE2 family.</text>
</comment>
<evidence type="ECO:0008006" key="7">
    <source>
        <dbReference type="Google" id="ProtNLM"/>
    </source>
</evidence>
<organism evidence="5 6">
    <name type="scientific">Kingdonia uniflora</name>
    <dbReference type="NCBI Taxonomy" id="39325"/>
    <lineage>
        <taxon>Eukaryota</taxon>
        <taxon>Viridiplantae</taxon>
        <taxon>Streptophyta</taxon>
        <taxon>Embryophyta</taxon>
        <taxon>Tracheophyta</taxon>
        <taxon>Spermatophyta</taxon>
        <taxon>Magnoliopsida</taxon>
        <taxon>Ranunculales</taxon>
        <taxon>Circaeasteraceae</taxon>
        <taxon>Kingdonia</taxon>
    </lineage>
</organism>
<dbReference type="GO" id="GO:0071013">
    <property type="term" value="C:catalytic step 2 spliceosome"/>
    <property type="evidence" value="ECO:0007669"/>
    <property type="project" value="TreeGrafter"/>
</dbReference>
<evidence type="ECO:0000313" key="6">
    <source>
        <dbReference type="Proteomes" id="UP000541444"/>
    </source>
</evidence>
<dbReference type="GO" id="GO:0031048">
    <property type="term" value="P:regulatory ncRNA-mediated heterochromatin formation"/>
    <property type="evidence" value="ECO:0007669"/>
    <property type="project" value="TreeGrafter"/>
</dbReference>
<feature type="compositionally biased region" description="Basic residues" evidence="4">
    <location>
        <begin position="104"/>
        <end position="120"/>
    </location>
</feature>
<dbReference type="EMBL" id="JACGCM010000692">
    <property type="protein sequence ID" value="KAF6168628.1"/>
    <property type="molecule type" value="Genomic_DNA"/>
</dbReference>
<feature type="compositionally biased region" description="Low complexity" evidence="4">
    <location>
        <begin position="19"/>
        <end position="50"/>
    </location>
</feature>
<dbReference type="OrthoDB" id="297219at2759"/>
<comment type="caution">
    <text evidence="5">The sequence shown here is derived from an EMBL/GenBank/DDBJ whole genome shotgun (WGS) entry which is preliminary data.</text>
</comment>
<dbReference type="PANTHER" id="PTHR13471:SF0">
    <property type="entry name" value="NUCLEAR EXOSOME REGULATOR NRDE2"/>
    <property type="match status" value="1"/>
</dbReference>
<dbReference type="SMART" id="SM00386">
    <property type="entry name" value="HAT"/>
    <property type="match status" value="4"/>
</dbReference>
<reference evidence="5 6" key="1">
    <citation type="journal article" date="2020" name="IScience">
        <title>Genome Sequencing of the Endangered Kingdonia uniflora (Circaeasteraceae, Ranunculales) Reveals Potential Mechanisms of Evolutionary Specialization.</title>
        <authorList>
            <person name="Sun Y."/>
            <person name="Deng T."/>
            <person name="Zhang A."/>
            <person name="Moore M.J."/>
            <person name="Landis J.B."/>
            <person name="Lin N."/>
            <person name="Zhang H."/>
            <person name="Zhang X."/>
            <person name="Huang J."/>
            <person name="Zhang X."/>
            <person name="Sun H."/>
            <person name="Wang H."/>
        </authorList>
    </citation>
    <scope>NUCLEOTIDE SEQUENCE [LARGE SCALE GENOMIC DNA]</scope>
    <source>
        <strain evidence="5">TB1705</strain>
        <tissue evidence="5">Leaf</tissue>
    </source>
</reference>
<comment type="subcellular location">
    <subcellularLocation>
        <location evidence="1">Nucleus</location>
    </subcellularLocation>
</comment>
<proteinExistence type="inferred from homology"/>
<dbReference type="SUPFAM" id="SSF48452">
    <property type="entry name" value="TPR-like"/>
    <property type="match status" value="1"/>
</dbReference>
<feature type="region of interest" description="Disordered" evidence="4">
    <location>
        <begin position="1"/>
        <end position="125"/>
    </location>
</feature>
<dbReference type="InterPro" id="IPR013633">
    <property type="entry name" value="NRDE-2"/>
</dbReference>
<dbReference type="Proteomes" id="UP000541444">
    <property type="component" value="Unassembled WGS sequence"/>
</dbReference>
<dbReference type="Pfam" id="PF08424">
    <property type="entry name" value="NRDE-2"/>
    <property type="match status" value="1"/>
</dbReference>
<dbReference type="Gene3D" id="1.25.40.10">
    <property type="entry name" value="Tetratricopeptide repeat domain"/>
    <property type="match status" value="2"/>
</dbReference>